<feature type="region of interest" description="Disordered" evidence="1">
    <location>
        <begin position="119"/>
        <end position="140"/>
    </location>
</feature>
<dbReference type="EMBL" id="MDTU01000008">
    <property type="protein sequence ID" value="ODN41024.1"/>
    <property type="molecule type" value="Genomic_DNA"/>
</dbReference>
<feature type="compositionally biased region" description="Basic and acidic residues" evidence="1">
    <location>
        <begin position="119"/>
        <end position="136"/>
    </location>
</feature>
<protein>
    <recommendedName>
        <fullName evidence="4">Bacteriophage lambda Replication protein O N-terminal domain-containing protein</fullName>
    </recommendedName>
</protein>
<name>A0ABX3A4I4_9GAMM</name>
<accession>A0ABX3A4I4</accession>
<gene>
    <name evidence="2" type="ORF">BGC07_18510</name>
</gene>
<dbReference type="Proteomes" id="UP000094329">
    <property type="component" value="Unassembled WGS sequence"/>
</dbReference>
<sequence length="336" mass="39073">MAIVSEEMIKQVGLEEAYFISCLLSYIKKHKEEKRNFYDGRTWNRSTCEGLSESLAVNWSADKMGRVARSLIKKGILIKGNYNTISYDRTTWIAFVNERQIFNFHSYHFEDYPLEKKQKTAPFEAEKEPESQETRHSSNLQNAFCKNTESILHGCGDYTNPNTTIPIHNNNMCADTHEPDSTPHSVDQEERKYKTSKGHYLTGEKLDAFERIWEAYRHKSELPENNYSKSNKAAAAHSFLKNWPDIKQDVSLVIQQAEVEAHNRAVKSMADSQFRPKHLEGWLTERRWTQESTMIDEKIYLARGKQHGNAGNNSNQLTVAERLQRLHQKRLAEENR</sequence>
<reference evidence="2 3" key="1">
    <citation type="submission" date="2016-08" db="EMBL/GenBank/DDBJ databases">
        <title>Draft genome sequence of Candidatus Piscirickettsia litoralis, from seawater.</title>
        <authorList>
            <person name="Wan X."/>
            <person name="Lee A.J."/>
            <person name="Hou S."/>
            <person name="Donachie S.P."/>
        </authorList>
    </citation>
    <scope>NUCLEOTIDE SEQUENCE [LARGE SCALE GENOMIC DNA]</scope>
    <source>
        <strain evidence="2 3">Y2</strain>
    </source>
</reference>
<evidence type="ECO:0000313" key="3">
    <source>
        <dbReference type="Proteomes" id="UP000094329"/>
    </source>
</evidence>
<proteinExistence type="predicted"/>
<keyword evidence="3" id="KW-1185">Reference proteome</keyword>
<evidence type="ECO:0008006" key="4">
    <source>
        <dbReference type="Google" id="ProtNLM"/>
    </source>
</evidence>
<evidence type="ECO:0000313" key="2">
    <source>
        <dbReference type="EMBL" id="ODN41024.1"/>
    </source>
</evidence>
<dbReference type="RefSeq" id="WP_069314536.1">
    <property type="nucleotide sequence ID" value="NZ_MDTU01000008.1"/>
</dbReference>
<organism evidence="2 3">
    <name type="scientific">Piscirickettsia litoralis</name>
    <dbReference type="NCBI Taxonomy" id="1891921"/>
    <lineage>
        <taxon>Bacteria</taxon>
        <taxon>Pseudomonadati</taxon>
        <taxon>Pseudomonadota</taxon>
        <taxon>Gammaproteobacteria</taxon>
        <taxon>Thiotrichales</taxon>
        <taxon>Piscirickettsiaceae</taxon>
        <taxon>Piscirickettsia</taxon>
    </lineage>
</organism>
<evidence type="ECO:0000256" key="1">
    <source>
        <dbReference type="SAM" id="MobiDB-lite"/>
    </source>
</evidence>
<comment type="caution">
    <text evidence="2">The sequence shown here is derived from an EMBL/GenBank/DDBJ whole genome shotgun (WGS) entry which is preliminary data.</text>
</comment>